<evidence type="ECO:0000256" key="6">
    <source>
        <dbReference type="ARBA" id="ARBA00023143"/>
    </source>
</evidence>
<dbReference type="PRINTS" id="PR01005">
    <property type="entry name" value="FLGHOOKAP1"/>
</dbReference>
<dbReference type="GO" id="GO:0009424">
    <property type="term" value="C:bacterial-type flagellum hook"/>
    <property type="evidence" value="ECO:0007669"/>
    <property type="project" value="InterPro"/>
</dbReference>
<gene>
    <name evidence="11" type="ordered locus">Arnit_2873</name>
</gene>
<evidence type="ECO:0000259" key="10">
    <source>
        <dbReference type="Pfam" id="PF22638"/>
    </source>
</evidence>
<dbReference type="RefSeq" id="WP_013136666.1">
    <property type="nucleotide sequence ID" value="NC_014166.1"/>
</dbReference>
<dbReference type="Pfam" id="PF22638">
    <property type="entry name" value="FlgK_D1"/>
    <property type="match status" value="1"/>
</dbReference>
<name>D5V7A1_ARCNC</name>
<sequence>MLDSLNIAQSGLKAAQTAVENTMNNIANVNTEGYKKRVVETSETDQLPGSKLGRGVTVGNTIRITSEYLYDNIIKQNTKESYQSELSTMLGNIEDVFKETDTAGFSTDLDKYFQTMESIRANPNNEVYKNQLKITGQKVVDDLNNLYDGIENQEAVFQQSLTEDVNQINSKLEQIQNINLEIKKQGHASNELLDKRDLLEKQISTYANITVSRDPDFYELKIGNTTVVSNTMISKLKVGEDNKAQIDRYITEEGSKSSILGPNDTFDEEDVITFELDNKNSVSVEYGETMVFDLNGDGQDQVVKVDETNYVRALIHKINNSPLAEKVKAYNGTYDVDKYGNKSTINSQDMFLLVESKTPGIEGKFDSRVTFTEEPYSINQGTVTVSPVINNNSVSIESKIADDGLSLTHTVNLGATTTSSEVFDIDLSSNPSTSGAVPTFVPPSVTYNASTKKLTVPAGIDSFSITLNSAEGEAGSPEAAAALFGVNQEYTLSLTETSGSNTSNITSVLNVVNDGKDITQSFEVSTENTNSNPLVSAIPTVNPATGATQASGTTQVSSIKSLSAVDGSSITHTVELKNTTTTAQVMKVSFSDDTGSYFDLTPKFIPDSITYDAQTGEITIPPGIKSFSFTTDTNNLAPVNTDQTYSFSITDNAAPSGLTPVTMTSSIVINNKEGVVSNSIYKNEKRSDLANSAVSITSLDQPITLTSGKLKAIVENLTTDSGKNKFQEYKDALDAFAKTFVDMTSSYIKNDDGTYVNGEIATDSDIRVADDIDLFSGSSVRTMKFNSDVVGSLKQKDYDYLASNQWSENISFLGYGQDKSNDKVSSDTETTSFSGYMQNLRINISRDKESSDSTVETQKAVSESMNNSYDLVTKVDNDEEMINLIKFQSAYSANAKMITTVDEMLKTLLGIKR</sequence>
<dbReference type="EMBL" id="CP001999">
    <property type="protein sequence ID" value="ADG94521.1"/>
    <property type="molecule type" value="Genomic_DNA"/>
</dbReference>
<evidence type="ECO:0000256" key="3">
    <source>
        <dbReference type="ARBA" id="ARBA00009677"/>
    </source>
</evidence>
<evidence type="ECO:0000256" key="2">
    <source>
        <dbReference type="ARBA" id="ARBA00004613"/>
    </source>
</evidence>
<protein>
    <recommendedName>
        <fullName evidence="4">Flagellar hook-associated protein 1</fullName>
    </recommendedName>
</protein>
<evidence type="ECO:0000259" key="9">
    <source>
        <dbReference type="Pfam" id="PF06429"/>
    </source>
</evidence>
<evidence type="ECO:0000256" key="5">
    <source>
        <dbReference type="ARBA" id="ARBA00022525"/>
    </source>
</evidence>
<dbReference type="PANTHER" id="PTHR30033">
    <property type="entry name" value="FLAGELLAR HOOK-ASSOCIATED PROTEIN 1"/>
    <property type="match status" value="1"/>
</dbReference>
<dbReference type="PANTHER" id="PTHR30033:SF1">
    <property type="entry name" value="FLAGELLAR HOOK-ASSOCIATED PROTEIN 1"/>
    <property type="match status" value="1"/>
</dbReference>
<keyword evidence="12" id="KW-1185">Reference proteome</keyword>
<dbReference type="STRING" id="572480.Arnit_2873"/>
<dbReference type="Pfam" id="PF06429">
    <property type="entry name" value="Flg_bbr_C"/>
    <property type="match status" value="1"/>
</dbReference>
<comment type="subcellular location">
    <subcellularLocation>
        <location evidence="1">Bacterial flagellum</location>
    </subcellularLocation>
    <subcellularLocation>
        <location evidence="2">Secreted</location>
    </subcellularLocation>
</comment>
<feature type="domain" description="Flagellar basal body rod protein N-terminal" evidence="8">
    <location>
        <begin position="5"/>
        <end position="35"/>
    </location>
</feature>
<dbReference type="HOGENOM" id="CLU_318495_0_0_7"/>
<proteinExistence type="inferred from homology"/>
<dbReference type="InterPro" id="IPR001444">
    <property type="entry name" value="Flag_bb_rod_N"/>
</dbReference>
<dbReference type="KEGG" id="ant:Arnit_2873"/>
<keyword evidence="5" id="KW-0964">Secreted</keyword>
<accession>D5V7A1</accession>
<dbReference type="InterPro" id="IPR010930">
    <property type="entry name" value="Flg_bb/hook_C_dom"/>
</dbReference>
<evidence type="ECO:0000313" key="12">
    <source>
        <dbReference type="Proteomes" id="UP000000939"/>
    </source>
</evidence>
<keyword evidence="7" id="KW-0175">Coiled coil</keyword>
<dbReference type="Pfam" id="PF00460">
    <property type="entry name" value="Flg_bb_rod"/>
    <property type="match status" value="1"/>
</dbReference>
<feature type="domain" description="Flagellar hook-associated protein FlgK helical" evidence="10">
    <location>
        <begin position="91"/>
        <end position="245"/>
    </location>
</feature>
<dbReference type="GO" id="GO:0005576">
    <property type="term" value="C:extracellular region"/>
    <property type="evidence" value="ECO:0007669"/>
    <property type="project" value="UniProtKB-SubCell"/>
</dbReference>
<dbReference type="GO" id="GO:0044780">
    <property type="term" value="P:bacterial-type flagellum assembly"/>
    <property type="evidence" value="ECO:0007669"/>
    <property type="project" value="InterPro"/>
</dbReference>
<comment type="similarity">
    <text evidence="3">Belongs to the flagella basal body rod proteins family.</text>
</comment>
<dbReference type="InterPro" id="IPR053927">
    <property type="entry name" value="FlgK_helical"/>
</dbReference>
<keyword evidence="6" id="KW-0975">Bacterial flagellum</keyword>
<dbReference type="eggNOG" id="COG1256">
    <property type="taxonomic scope" value="Bacteria"/>
</dbReference>
<evidence type="ECO:0000259" key="8">
    <source>
        <dbReference type="Pfam" id="PF00460"/>
    </source>
</evidence>
<dbReference type="GO" id="GO:0005198">
    <property type="term" value="F:structural molecule activity"/>
    <property type="evidence" value="ECO:0007669"/>
    <property type="project" value="InterPro"/>
</dbReference>
<evidence type="ECO:0000256" key="1">
    <source>
        <dbReference type="ARBA" id="ARBA00004365"/>
    </source>
</evidence>
<dbReference type="InterPro" id="IPR002371">
    <property type="entry name" value="FlgK"/>
</dbReference>
<organism evidence="11 12">
    <name type="scientific">Arcobacter nitrofigilis (strain ATCC 33309 / DSM 7299 / CCUG 15893 / LMG 7604 / NCTC 12251 / CI)</name>
    <name type="common">Campylobacter nitrofigilis</name>
    <dbReference type="NCBI Taxonomy" id="572480"/>
    <lineage>
        <taxon>Bacteria</taxon>
        <taxon>Pseudomonadati</taxon>
        <taxon>Campylobacterota</taxon>
        <taxon>Epsilonproteobacteria</taxon>
        <taxon>Campylobacterales</taxon>
        <taxon>Arcobacteraceae</taxon>
        <taxon>Arcobacter</taxon>
    </lineage>
</organism>
<evidence type="ECO:0000256" key="4">
    <source>
        <dbReference type="ARBA" id="ARBA00016244"/>
    </source>
</evidence>
<dbReference type="AlphaFoldDB" id="D5V7A1"/>
<dbReference type="OrthoDB" id="9802553at2"/>
<reference evidence="11 12" key="1">
    <citation type="journal article" date="2010" name="Stand. Genomic Sci.">
        <title>Complete genome sequence of Arcobacter nitrofigilis type strain (CI).</title>
        <authorList>
            <person name="Pati A."/>
            <person name="Gronow S."/>
            <person name="Lapidus A."/>
            <person name="Copeland A."/>
            <person name="Glavina Del Rio T."/>
            <person name="Nolan M."/>
            <person name="Lucas S."/>
            <person name="Tice H."/>
            <person name="Cheng J.F."/>
            <person name="Han C."/>
            <person name="Chertkov O."/>
            <person name="Bruce D."/>
            <person name="Tapia R."/>
            <person name="Goodwin L."/>
            <person name="Pitluck S."/>
            <person name="Liolios K."/>
            <person name="Ivanova N."/>
            <person name="Mavromatis K."/>
            <person name="Chen A."/>
            <person name="Palaniappan K."/>
            <person name="Land M."/>
            <person name="Hauser L."/>
            <person name="Chang Y.J."/>
            <person name="Jeffries C.D."/>
            <person name="Detter J.C."/>
            <person name="Rohde M."/>
            <person name="Goker M."/>
            <person name="Bristow J."/>
            <person name="Eisen J.A."/>
            <person name="Markowitz V."/>
            <person name="Hugenholtz P."/>
            <person name="Klenk H.P."/>
            <person name="Kyrpides N.C."/>
        </authorList>
    </citation>
    <scope>NUCLEOTIDE SEQUENCE [LARGE SCALE GENOMIC DNA]</scope>
    <source>
        <strain evidence="12">ATCC 33309 / DSM 7299 / CCUG 15893 / LMG 7604 / NCTC 12251 / CI</strain>
    </source>
</reference>
<dbReference type="Proteomes" id="UP000000939">
    <property type="component" value="Chromosome"/>
</dbReference>
<feature type="domain" description="Flagellar basal-body/hook protein C-terminal" evidence="9">
    <location>
        <begin position="875"/>
        <end position="910"/>
    </location>
</feature>
<evidence type="ECO:0000313" key="11">
    <source>
        <dbReference type="EMBL" id="ADG94521.1"/>
    </source>
</evidence>
<evidence type="ECO:0000256" key="7">
    <source>
        <dbReference type="SAM" id="Coils"/>
    </source>
</evidence>
<feature type="coiled-coil region" evidence="7">
    <location>
        <begin position="158"/>
        <end position="185"/>
    </location>
</feature>